<dbReference type="EMBL" id="CP007493">
    <property type="protein sequence ID" value="AJB42707.1"/>
    <property type="molecule type" value="Genomic_DNA"/>
</dbReference>
<accession>A0A3G1A9Y3</accession>
<gene>
    <name evidence="2" type="ORF">TCARB_1667</name>
</gene>
<dbReference type="RefSeq" id="WP_020962282.1">
    <property type="nucleotide sequence ID" value="NZ_CP007493.1"/>
</dbReference>
<feature type="domain" description="Helicase HerA central" evidence="1">
    <location>
        <begin position="25"/>
        <end position="114"/>
    </location>
</feature>
<dbReference type="Gene3D" id="3.40.50.300">
    <property type="entry name" value="P-loop containing nucleotide triphosphate hydrolases"/>
    <property type="match status" value="2"/>
</dbReference>
<keyword evidence="2" id="KW-0547">Nucleotide-binding</keyword>
<dbReference type="GeneID" id="16573245"/>
<proteinExistence type="predicted"/>
<dbReference type="SUPFAM" id="SSF52540">
    <property type="entry name" value="P-loop containing nucleoside triphosphate hydrolases"/>
    <property type="match status" value="1"/>
</dbReference>
<dbReference type="InterPro" id="IPR051162">
    <property type="entry name" value="T4SS_component"/>
</dbReference>
<dbReference type="PANTHER" id="PTHR30121:SF11">
    <property type="entry name" value="AAA+ ATPASE DOMAIN-CONTAINING PROTEIN"/>
    <property type="match status" value="1"/>
</dbReference>
<dbReference type="GeneID" id="25407071"/>
<name>A0A3G1A9Y3_9CREN</name>
<keyword evidence="2" id="KW-0378">Hydrolase</keyword>
<evidence type="ECO:0000313" key="3">
    <source>
        <dbReference type="Proteomes" id="UP000266720"/>
    </source>
</evidence>
<reference evidence="3" key="1">
    <citation type="book" date="2010" name="EXTREMOPHILES" publisher="0:0-0">
        <title>Complete genome sequences of ten hyperthermophilic archaea reveal their metabolic capabilities and possible ecological roles.</title>
        <editorList>
            <person name="?"/>
        </editorList>
        <authorList>
            <person name="Ravin N.V."/>
            <person name="Mardanov A.V."/>
            <person name="Bonch-Osmolovskaya E.A."/>
            <person name="Skryabin K.G."/>
        </authorList>
    </citation>
    <scope>NUCLEOTIDE SEQUENCE [LARGE SCALE GENOMIC DNA]</scope>
    <source>
        <strain evidence="3">1505</strain>
    </source>
</reference>
<dbReference type="InterPro" id="IPR002789">
    <property type="entry name" value="HerA_central"/>
</dbReference>
<dbReference type="AlphaFoldDB" id="A0A3G1A9Y3"/>
<dbReference type="Proteomes" id="UP000266720">
    <property type="component" value="Chromosome"/>
</dbReference>
<keyword evidence="2" id="KW-0347">Helicase</keyword>
<dbReference type="Pfam" id="PF01935">
    <property type="entry name" value="DUF87"/>
    <property type="match status" value="1"/>
</dbReference>
<dbReference type="KEGG" id="tcb:TCARB_1667"/>
<dbReference type="PANTHER" id="PTHR30121">
    <property type="entry name" value="UNCHARACTERIZED PROTEIN YJGR-RELATED"/>
    <property type="match status" value="1"/>
</dbReference>
<dbReference type="GO" id="GO:0004386">
    <property type="term" value="F:helicase activity"/>
    <property type="evidence" value="ECO:0007669"/>
    <property type="project" value="UniProtKB-KW"/>
</dbReference>
<dbReference type="InterPro" id="IPR027417">
    <property type="entry name" value="P-loop_NTPase"/>
</dbReference>
<dbReference type="STRING" id="697581.TCARB_1667"/>
<sequence length="325" mass="37507">MVIRSKIKLSLGSLPFPRLVIDQGHMLVVGPTGSGKTNTVKVVLEELEKNEVPSLVLDFHGEYDELPRVTPGEDLSFNMLATQEIEFIVDILSSVFQVSEPQWYILLKALKRGKPPYRLVDVISLLEEEAVRDWREYEIKSALLRRLTILNEGTLGKTLNGDNPPSFLFEKTVAVDLSRLPVRYRGLLSLIILKHLYDYVTSKTRPGRIMHATVIEEAWNILTYRARWEQPTIGERLFLELRKYGELVIAVSQRLDDLSERAVYNSRYILLTSFTQLELQKLGCQLQASELLKYTKLKRGVVLCITENCRIRRLKVRRAKRSMHR</sequence>
<keyword evidence="2" id="KW-0067">ATP-binding</keyword>
<evidence type="ECO:0000313" key="2">
    <source>
        <dbReference type="EMBL" id="AJB42707.1"/>
    </source>
</evidence>
<organism evidence="2 3">
    <name type="scientific">Thermofilum adornatum 1505</name>
    <dbReference type="NCBI Taxonomy" id="697581"/>
    <lineage>
        <taxon>Archaea</taxon>
        <taxon>Thermoproteota</taxon>
        <taxon>Thermoprotei</taxon>
        <taxon>Thermofilales</taxon>
        <taxon>Thermofilaceae</taxon>
        <taxon>Thermofilum</taxon>
    </lineage>
</organism>
<evidence type="ECO:0000259" key="1">
    <source>
        <dbReference type="Pfam" id="PF01935"/>
    </source>
</evidence>
<protein>
    <submittedName>
        <fullName evidence="2">Bipolar DNA helicase HerA</fullName>
    </submittedName>
</protein>